<name>A0A2U8E5D1_9BACT</name>
<dbReference type="Proteomes" id="UP000244896">
    <property type="component" value="Chromosome"/>
</dbReference>
<protein>
    <recommendedName>
        <fullName evidence="4">DUF1570 domain-containing protein</fullName>
    </recommendedName>
</protein>
<keyword evidence="3" id="KW-1185">Reference proteome</keyword>
<evidence type="ECO:0000313" key="3">
    <source>
        <dbReference type="Proteomes" id="UP000244896"/>
    </source>
</evidence>
<sequence length="601" mass="67064">MVLLFGLASFSPAVAQTRLGIKAAPNATNGEIVELPRYTVTDSRILPPPESWRHATLPGYEILSNARDFTTQSFLKDFQQLQTAIGIVWPTLVDNRANIPTLIILCARGNSFQQFVPEDADPSVFITRTSLFVEDKERGAIVIDFTMQEVFEDQILEDSEGQKISAMSDPYGEFYRQYSRFLMRHANGGVPLPEWLEEGLSRLFTTLDFRKKWIEFGKVEHGFSQAVASSLEPGGGWIPDGTEDLNEIDAGGGWWNATPHSPAANIGGRPEGGRTTTKSRRERHGAIFSFDKMFDYEKGKSITLNQSRWSNQCFAFVHMCIYGLEKKYQKQFIKFALRACKGPVGENDFKECFNRSYEQMATMLSMHVDTLAQQSVLFKVKRGMEGLPDPMPVELREATQAEIGRIKGEALRLAGHADASREAFIVPYLRQERDAGLLASLGLLESLEQRDARARKFLEAAAKENVVRPRAYVELARLRLNEALAAPAGANGRLSATQTASVLEPLFTARTQPPPMEDVYSLIGYTWMCSDATPKESHLEVLLEGALIFPGSARIMHHAATLYALHGSNKTLAKSLVDMGVRISPDQETRESFESLRGRLN</sequence>
<dbReference type="EMBL" id="CP023004">
    <property type="protein sequence ID" value="AWI09732.1"/>
    <property type="molecule type" value="Genomic_DNA"/>
</dbReference>
<evidence type="ECO:0000256" key="1">
    <source>
        <dbReference type="SAM" id="MobiDB-lite"/>
    </source>
</evidence>
<dbReference type="KEGG" id="elut:CKA38_11140"/>
<reference evidence="2 3" key="1">
    <citation type="journal article" date="2018" name="Syst. Appl. Microbiol.">
        <title>Ereboglobus luteus gen. nov. sp. nov. from cockroach guts, and new insights into the oxygen relationship of the genera Opitutus and Didymococcus (Verrucomicrobia: Opitutaceae).</title>
        <authorList>
            <person name="Tegtmeier D."/>
            <person name="Belitz A."/>
            <person name="Radek R."/>
            <person name="Heimerl T."/>
            <person name="Brune A."/>
        </authorList>
    </citation>
    <scope>NUCLEOTIDE SEQUENCE [LARGE SCALE GENOMIC DNA]</scope>
    <source>
        <strain evidence="2 3">Ho45</strain>
    </source>
</reference>
<gene>
    <name evidence="2" type="ORF">CKA38_11140</name>
</gene>
<evidence type="ECO:0008006" key="4">
    <source>
        <dbReference type="Google" id="ProtNLM"/>
    </source>
</evidence>
<accession>A0A2U8E5D1</accession>
<dbReference type="AlphaFoldDB" id="A0A2U8E5D1"/>
<proteinExistence type="predicted"/>
<organism evidence="2 3">
    <name type="scientific">Ereboglobus luteus</name>
    <dbReference type="NCBI Taxonomy" id="1796921"/>
    <lineage>
        <taxon>Bacteria</taxon>
        <taxon>Pseudomonadati</taxon>
        <taxon>Verrucomicrobiota</taxon>
        <taxon>Opitutia</taxon>
        <taxon>Opitutales</taxon>
        <taxon>Opitutaceae</taxon>
        <taxon>Ereboglobus</taxon>
    </lineage>
</organism>
<feature type="region of interest" description="Disordered" evidence="1">
    <location>
        <begin position="260"/>
        <end position="281"/>
    </location>
</feature>
<evidence type="ECO:0000313" key="2">
    <source>
        <dbReference type="EMBL" id="AWI09732.1"/>
    </source>
</evidence>